<evidence type="ECO:0000313" key="2">
    <source>
        <dbReference type="EMBL" id="GAB0189685.1"/>
    </source>
</evidence>
<organism evidence="2 3">
    <name type="scientific">Grus japonensis</name>
    <name type="common">Japanese crane</name>
    <name type="synonym">Red-crowned crane</name>
    <dbReference type="NCBI Taxonomy" id="30415"/>
    <lineage>
        <taxon>Eukaryota</taxon>
        <taxon>Metazoa</taxon>
        <taxon>Chordata</taxon>
        <taxon>Craniata</taxon>
        <taxon>Vertebrata</taxon>
        <taxon>Euteleostomi</taxon>
        <taxon>Archelosauria</taxon>
        <taxon>Archosauria</taxon>
        <taxon>Dinosauria</taxon>
        <taxon>Saurischia</taxon>
        <taxon>Theropoda</taxon>
        <taxon>Coelurosauria</taxon>
        <taxon>Aves</taxon>
        <taxon>Neognathae</taxon>
        <taxon>Neoaves</taxon>
        <taxon>Gruiformes</taxon>
        <taxon>Gruidae</taxon>
        <taxon>Grus</taxon>
    </lineage>
</organism>
<proteinExistence type="predicted"/>
<keyword evidence="3" id="KW-1185">Reference proteome</keyword>
<evidence type="ECO:0000256" key="1">
    <source>
        <dbReference type="SAM" id="MobiDB-lite"/>
    </source>
</evidence>
<reference evidence="2 3" key="1">
    <citation type="submission" date="2024-06" db="EMBL/GenBank/DDBJ databases">
        <title>The draft genome of Grus japonensis, version 3.</title>
        <authorList>
            <person name="Nabeshima K."/>
            <person name="Suzuki S."/>
            <person name="Onuma M."/>
        </authorList>
    </citation>
    <scope>NUCLEOTIDE SEQUENCE [LARGE SCALE GENOMIC DNA]</scope>
    <source>
        <strain evidence="2 3">451A</strain>
    </source>
</reference>
<feature type="compositionally biased region" description="Basic residues" evidence="1">
    <location>
        <begin position="115"/>
        <end position="127"/>
    </location>
</feature>
<gene>
    <name evidence="2" type="ORF">GRJ2_001433800</name>
</gene>
<protein>
    <submittedName>
        <fullName evidence="2">Uncharacterized protein</fullName>
    </submittedName>
</protein>
<comment type="caution">
    <text evidence="2">The sequence shown here is derived from an EMBL/GenBank/DDBJ whole genome shotgun (WGS) entry which is preliminary data.</text>
</comment>
<feature type="region of interest" description="Disordered" evidence="1">
    <location>
        <begin position="14"/>
        <end position="46"/>
    </location>
</feature>
<accession>A0ABC9WW63</accession>
<dbReference type="AlphaFoldDB" id="A0ABC9WW63"/>
<dbReference type="Proteomes" id="UP001623348">
    <property type="component" value="Unassembled WGS sequence"/>
</dbReference>
<evidence type="ECO:0000313" key="3">
    <source>
        <dbReference type="Proteomes" id="UP001623348"/>
    </source>
</evidence>
<feature type="region of interest" description="Disordered" evidence="1">
    <location>
        <begin position="132"/>
        <end position="163"/>
    </location>
</feature>
<name>A0ABC9WW63_GRUJA</name>
<dbReference type="EMBL" id="BAAFJT010000005">
    <property type="protein sequence ID" value="GAB0189685.1"/>
    <property type="molecule type" value="Genomic_DNA"/>
</dbReference>
<feature type="region of interest" description="Disordered" evidence="1">
    <location>
        <begin position="108"/>
        <end position="127"/>
    </location>
</feature>
<sequence>MLDSILHHGSAWDPSLPPRACSPAPRTHPAGAPLPPSPWHCSGKRGARPWKASAVSEVCRWCSAPLRMPCVQDFRSNAPRQRVPSRALVQPRDIGAARTELVVTEGPGAGPVRAVRPRSWKTHQKRPRRCLLGSEEGSDGQDLMAPSGWQPQPPRGDSKAAFPTRCRRGLFARGETRYPAPRLGELSGWGS</sequence>